<keyword evidence="6" id="KW-1185">Reference proteome</keyword>
<dbReference type="GO" id="GO:0016491">
    <property type="term" value="F:oxidoreductase activity"/>
    <property type="evidence" value="ECO:0007669"/>
    <property type="project" value="InterPro"/>
</dbReference>
<comment type="function">
    <text evidence="1">Probable oxidoreductase that may play a role as regulator of mitochondrial function.</text>
</comment>
<dbReference type="Gene3D" id="3.50.50.60">
    <property type="entry name" value="FAD/NAD(P)-binding domain"/>
    <property type="match status" value="2"/>
</dbReference>
<dbReference type="EMBL" id="FNNC01000001">
    <property type="protein sequence ID" value="SDW19016.1"/>
    <property type="molecule type" value="Genomic_DNA"/>
</dbReference>
<gene>
    <name evidence="5" type="ORF">SAMN05421781_0779</name>
</gene>
<dbReference type="STRING" id="1122204.SAMN05421781_0779"/>
<feature type="domain" description="Amine oxidase" evidence="4">
    <location>
        <begin position="14"/>
        <end position="336"/>
    </location>
</feature>
<dbReference type="Proteomes" id="UP000199488">
    <property type="component" value="Unassembled WGS sequence"/>
</dbReference>
<accession>A0A1H2RHU3</accession>
<dbReference type="SUPFAM" id="SSF51905">
    <property type="entry name" value="FAD/NAD(P)-binding domain"/>
    <property type="match status" value="1"/>
</dbReference>
<dbReference type="RefSeq" id="WP_091611400.1">
    <property type="nucleotide sequence ID" value="NZ_FNNC01000001.1"/>
</dbReference>
<evidence type="ECO:0000256" key="1">
    <source>
        <dbReference type="ARBA" id="ARBA00037217"/>
    </source>
</evidence>
<evidence type="ECO:0000313" key="5">
    <source>
        <dbReference type="EMBL" id="SDW19016.1"/>
    </source>
</evidence>
<evidence type="ECO:0000256" key="2">
    <source>
        <dbReference type="ARBA" id="ARBA00038825"/>
    </source>
</evidence>
<organism evidence="5 6">
    <name type="scientific">Marinococcus luteus</name>
    <dbReference type="NCBI Taxonomy" id="1122204"/>
    <lineage>
        <taxon>Bacteria</taxon>
        <taxon>Bacillati</taxon>
        <taxon>Bacillota</taxon>
        <taxon>Bacilli</taxon>
        <taxon>Bacillales</taxon>
        <taxon>Bacillaceae</taxon>
        <taxon>Marinococcus</taxon>
    </lineage>
</organism>
<dbReference type="Pfam" id="PF01593">
    <property type="entry name" value="Amino_oxidase"/>
    <property type="match status" value="1"/>
</dbReference>
<evidence type="ECO:0000313" key="6">
    <source>
        <dbReference type="Proteomes" id="UP000199488"/>
    </source>
</evidence>
<sequence length="530" mass="58064">MKYDIVIIGAGHNGLAAAIQLAKQGKQVLVLEKEPRPGGAAKSGEVAAPGFIHDLFSMNISLFLKSRFYVENQHELAANGFNPVYSPHPYASVFPDGDGLAIDTDAEKTHQNLASYSTTDAEAWKEFDALYDQVAPYLYKLMQRELPSLRAGLIIFRALLDLKIKTALKVSSQLAKSPRQFADSWFESDKVKSLVVPWGYQMDYAPDISGGAAFPLIEAVGHYREGIPFARGGIQTMIQAMVAMLEARGGVLQTDTWVNEVYVEDGDARGVILDDGTYIEAGDVIGTVTPTQIAGHLIDTKHLPASFVSKATNYQYGPKTMVIHLALNEPIQWTAGEEIAQSAYVHVAPYVEDLARTHTQALNDILPNSPLLIVGQPSAIDASRAPEGKAAVWIMVRSLPAHPKHDALNEMEPGPWSSIKEQYADRIIDKLAEYAPGVKDTITGRHVFSPEDLPKEDPNLVEGDHMAGSHQLFQHFLFRPVVGYSRYQTPINHFYMIGASTWPGGGLNAGSGYLLGKKLKSKSFFKFSAL</sequence>
<reference evidence="5 6" key="1">
    <citation type="submission" date="2016-10" db="EMBL/GenBank/DDBJ databases">
        <authorList>
            <person name="de Groot N.N."/>
        </authorList>
    </citation>
    <scope>NUCLEOTIDE SEQUENCE [LARGE SCALE GENOMIC DNA]</scope>
    <source>
        <strain evidence="5 6">DSM 23126</strain>
    </source>
</reference>
<protein>
    <recommendedName>
        <fullName evidence="3">Pyridine nucleotide-disulfide oxidoreductase domain-containing protein 2</fullName>
    </recommendedName>
</protein>
<name>A0A1H2RHU3_9BACI</name>
<dbReference type="AlphaFoldDB" id="A0A1H2RHU3"/>
<dbReference type="PRINTS" id="PR00419">
    <property type="entry name" value="ADXRDTASE"/>
</dbReference>
<dbReference type="InterPro" id="IPR002937">
    <property type="entry name" value="Amino_oxidase"/>
</dbReference>
<dbReference type="PANTHER" id="PTHR10668">
    <property type="entry name" value="PHYTOENE DEHYDROGENASE"/>
    <property type="match status" value="1"/>
</dbReference>
<evidence type="ECO:0000259" key="4">
    <source>
        <dbReference type="Pfam" id="PF01593"/>
    </source>
</evidence>
<evidence type="ECO:0000256" key="3">
    <source>
        <dbReference type="ARBA" id="ARBA00040298"/>
    </source>
</evidence>
<proteinExistence type="predicted"/>
<dbReference type="PANTHER" id="PTHR10668:SF105">
    <property type="entry name" value="DEHYDROGENASE-RELATED"/>
    <property type="match status" value="1"/>
</dbReference>
<dbReference type="OrthoDB" id="9814556at2"/>
<comment type="subunit">
    <text evidence="2">Interacts with COX5B; this interaction may contribute to localize PYROXD2 to the inner face of the inner mitochondrial membrane.</text>
</comment>
<dbReference type="InterPro" id="IPR036188">
    <property type="entry name" value="FAD/NAD-bd_sf"/>
</dbReference>